<reference evidence="2 3" key="1">
    <citation type="submission" date="2019-02" db="EMBL/GenBank/DDBJ databases">
        <title>Deep-cultivation of Planctomycetes and their phenomic and genomic characterization uncovers novel biology.</title>
        <authorList>
            <person name="Wiegand S."/>
            <person name="Jogler M."/>
            <person name="Boedeker C."/>
            <person name="Pinto D."/>
            <person name="Vollmers J."/>
            <person name="Rivas-Marin E."/>
            <person name="Kohn T."/>
            <person name="Peeters S.H."/>
            <person name="Heuer A."/>
            <person name="Rast P."/>
            <person name="Oberbeckmann S."/>
            <person name="Bunk B."/>
            <person name="Jeske O."/>
            <person name="Meyerdierks A."/>
            <person name="Storesund J.E."/>
            <person name="Kallscheuer N."/>
            <person name="Luecker S."/>
            <person name="Lage O.M."/>
            <person name="Pohl T."/>
            <person name="Merkel B.J."/>
            <person name="Hornburger P."/>
            <person name="Mueller R.-W."/>
            <person name="Bruemmer F."/>
            <person name="Labrenz M."/>
            <person name="Spormann A.M."/>
            <person name="Op den Camp H."/>
            <person name="Overmann J."/>
            <person name="Amann R."/>
            <person name="Jetten M.S.M."/>
            <person name="Mascher T."/>
            <person name="Medema M.H."/>
            <person name="Devos D.P."/>
            <person name="Kaster A.-K."/>
            <person name="Ovreas L."/>
            <person name="Rohde M."/>
            <person name="Galperin M.Y."/>
            <person name="Jogler C."/>
        </authorList>
    </citation>
    <scope>NUCLEOTIDE SEQUENCE [LARGE SCALE GENOMIC DNA]</scope>
    <source>
        <strain evidence="2 3">Poly30</strain>
    </source>
</reference>
<dbReference type="PROSITE" id="PS51257">
    <property type="entry name" value="PROKAR_LIPOPROTEIN"/>
    <property type="match status" value="1"/>
</dbReference>
<name>A0A518EWM1_9BACT</name>
<protein>
    <submittedName>
        <fullName evidence="2">Uncharacterized protein</fullName>
    </submittedName>
</protein>
<feature type="chain" id="PRO_5021932569" evidence="1">
    <location>
        <begin position="18"/>
        <end position="429"/>
    </location>
</feature>
<keyword evidence="3" id="KW-1185">Reference proteome</keyword>
<evidence type="ECO:0000256" key="1">
    <source>
        <dbReference type="SAM" id="SignalP"/>
    </source>
</evidence>
<dbReference type="Proteomes" id="UP000320390">
    <property type="component" value="Chromosome"/>
</dbReference>
<evidence type="ECO:0000313" key="2">
    <source>
        <dbReference type="EMBL" id="QDV08489.1"/>
    </source>
</evidence>
<proteinExistence type="predicted"/>
<evidence type="ECO:0000313" key="3">
    <source>
        <dbReference type="Proteomes" id="UP000320390"/>
    </source>
</evidence>
<dbReference type="RefSeq" id="WP_145201241.1">
    <property type="nucleotide sequence ID" value="NZ_CP036434.1"/>
</dbReference>
<dbReference type="OrthoDB" id="1490937at2"/>
<sequence length="429" mass="45389" precursor="true">MKLTRYAPILIASLAMVGCVGNDSNNTGSGGSGGGSGGGGGGTGPLTGCEALDTLDLGPDGLAIVDLDAANLSPIVTNVFDRYTAITTPSGERIHFVAQAGVDDAKIRRARAVMRMHLENTATSGDKTAIANAVSGKCGTIAMFANESEYDLADPAVMTFHEDFGGAYVPLFGNRVVVEGSNVYVKTNPGYDQTFSATAVLVYRQGMLAELPNWTSLMTLARTNAQADGTFNPVNEKPYLDLNEAYLGVIVESYEGVWGHDPSGDGSAQNGVYAFGDRPAMEAGDFSTFDLLQLFFTPEQTFVAEVDMNFTGTFDLLYNQSLPYTNRSQYLTNVRLTGDHTAELFGNGLDNTLIGNDGNNNLKGRAGDDTIDGGPGLDTAVFSAPRSEYTITNNGDGTTTVRHNVVPGSGTDVVRNIEILNFTDQNVNI</sequence>
<organism evidence="2 3">
    <name type="scientific">Saltatorellus ferox</name>
    <dbReference type="NCBI Taxonomy" id="2528018"/>
    <lineage>
        <taxon>Bacteria</taxon>
        <taxon>Pseudomonadati</taxon>
        <taxon>Planctomycetota</taxon>
        <taxon>Planctomycetia</taxon>
        <taxon>Planctomycetia incertae sedis</taxon>
        <taxon>Saltatorellus</taxon>
    </lineage>
</organism>
<keyword evidence="1" id="KW-0732">Signal</keyword>
<dbReference type="EMBL" id="CP036434">
    <property type="protein sequence ID" value="QDV08489.1"/>
    <property type="molecule type" value="Genomic_DNA"/>
</dbReference>
<dbReference type="InterPro" id="IPR011049">
    <property type="entry name" value="Serralysin-like_metalloprot_C"/>
</dbReference>
<dbReference type="Pfam" id="PF00353">
    <property type="entry name" value="HemolysinCabind"/>
    <property type="match status" value="1"/>
</dbReference>
<dbReference type="SUPFAM" id="SSF51120">
    <property type="entry name" value="beta-Roll"/>
    <property type="match status" value="1"/>
</dbReference>
<dbReference type="AlphaFoldDB" id="A0A518EWM1"/>
<dbReference type="Gene3D" id="2.150.10.10">
    <property type="entry name" value="Serralysin-like metalloprotease, C-terminal"/>
    <property type="match status" value="1"/>
</dbReference>
<dbReference type="InterPro" id="IPR001343">
    <property type="entry name" value="Hemolysn_Ca-bd"/>
</dbReference>
<gene>
    <name evidence="2" type="ORF">Poly30_40360</name>
</gene>
<dbReference type="GO" id="GO:0005509">
    <property type="term" value="F:calcium ion binding"/>
    <property type="evidence" value="ECO:0007669"/>
    <property type="project" value="InterPro"/>
</dbReference>
<feature type="signal peptide" evidence="1">
    <location>
        <begin position="1"/>
        <end position="17"/>
    </location>
</feature>
<accession>A0A518EWM1</accession>